<reference evidence="4 5" key="2">
    <citation type="journal article" date="2017" name="Nature">
        <title>The Apostasia genome and the evolution of orchids.</title>
        <authorList>
            <person name="Zhang G.Q."/>
            <person name="Liu K.W."/>
            <person name="Li Z."/>
            <person name="Lohaus R."/>
            <person name="Hsiao Y.Y."/>
            <person name="Niu S.C."/>
            <person name="Wang J.Y."/>
            <person name="Lin Y.C."/>
            <person name="Xu Q."/>
            <person name="Chen L.J."/>
            <person name="Yoshida K."/>
            <person name="Fujiwara S."/>
            <person name="Wang Z.W."/>
            <person name="Zhang Y.Q."/>
            <person name="Mitsuda N."/>
            <person name="Wang M."/>
            <person name="Liu G.H."/>
            <person name="Pecoraro L."/>
            <person name="Huang H.X."/>
            <person name="Xiao X.J."/>
            <person name="Lin M."/>
            <person name="Wu X.Y."/>
            <person name="Wu W.L."/>
            <person name="Chen Y.Y."/>
            <person name="Chang S.B."/>
            <person name="Sakamoto S."/>
            <person name="Ohme-Takagi M."/>
            <person name="Yagi M."/>
            <person name="Zeng S.J."/>
            <person name="Shen C.Y."/>
            <person name="Yeh C.M."/>
            <person name="Luo Y.B."/>
            <person name="Tsai W.C."/>
            <person name="Van de Peer Y."/>
            <person name="Liu Z.J."/>
        </authorList>
    </citation>
    <scope>NUCLEOTIDE SEQUENCE [LARGE SCALE GENOMIC DNA]</scope>
    <source>
        <tissue evidence="4">The whole plant</tissue>
    </source>
</reference>
<dbReference type="PROSITE" id="PS51375">
    <property type="entry name" value="PPR"/>
    <property type="match status" value="3"/>
</dbReference>
<feature type="repeat" description="PPR" evidence="2">
    <location>
        <begin position="197"/>
        <end position="227"/>
    </location>
</feature>
<proteinExistence type="predicted"/>
<dbReference type="FunFam" id="1.25.40.10:FF:000329">
    <property type="entry name" value="Pentatricopeptide repeat-containing protein"/>
    <property type="match status" value="1"/>
</dbReference>
<feature type="repeat" description="PPR" evidence="2">
    <location>
        <begin position="228"/>
        <end position="262"/>
    </location>
</feature>
<dbReference type="Pfam" id="PF01535">
    <property type="entry name" value="PPR"/>
    <property type="match status" value="2"/>
</dbReference>
<dbReference type="PANTHER" id="PTHR47926">
    <property type="entry name" value="PENTATRICOPEPTIDE REPEAT-CONTAINING PROTEIN"/>
    <property type="match status" value="1"/>
</dbReference>
<feature type="repeat" description="PPR" evidence="2">
    <location>
        <begin position="330"/>
        <end position="364"/>
    </location>
</feature>
<dbReference type="EMBL" id="KZ501872">
    <property type="protein sequence ID" value="PKU87538.1"/>
    <property type="molecule type" value="Genomic_DNA"/>
</dbReference>
<dbReference type="InterPro" id="IPR002885">
    <property type="entry name" value="PPR_rpt"/>
</dbReference>
<dbReference type="InterPro" id="IPR032867">
    <property type="entry name" value="DYW_dom"/>
</dbReference>
<dbReference type="InterPro" id="IPR011990">
    <property type="entry name" value="TPR-like_helical_dom_sf"/>
</dbReference>
<dbReference type="NCBIfam" id="TIGR00756">
    <property type="entry name" value="PPR"/>
    <property type="match status" value="4"/>
</dbReference>
<dbReference type="Pfam" id="PF14432">
    <property type="entry name" value="DYW_deaminase"/>
    <property type="match status" value="1"/>
</dbReference>
<keyword evidence="1" id="KW-0677">Repeat</keyword>
<dbReference type="Pfam" id="PF13041">
    <property type="entry name" value="PPR_2"/>
    <property type="match status" value="2"/>
</dbReference>
<dbReference type="AlphaFoldDB" id="A0A2I0XI02"/>
<dbReference type="InterPro" id="IPR046848">
    <property type="entry name" value="E_motif"/>
</dbReference>
<gene>
    <name evidence="4" type="primary">PCMP-H61</name>
    <name evidence="4" type="ORF">MA16_Dca018069</name>
</gene>
<reference evidence="4 5" key="1">
    <citation type="journal article" date="2016" name="Sci. Rep.">
        <title>The Dendrobium catenatum Lindl. genome sequence provides insights into polysaccharide synthase, floral development and adaptive evolution.</title>
        <authorList>
            <person name="Zhang G.Q."/>
            <person name="Xu Q."/>
            <person name="Bian C."/>
            <person name="Tsai W.C."/>
            <person name="Yeh C.M."/>
            <person name="Liu K.W."/>
            <person name="Yoshida K."/>
            <person name="Zhang L.S."/>
            <person name="Chang S.B."/>
            <person name="Chen F."/>
            <person name="Shi Y."/>
            <person name="Su Y.Y."/>
            <person name="Zhang Y.Q."/>
            <person name="Chen L.J."/>
            <person name="Yin Y."/>
            <person name="Lin M."/>
            <person name="Huang H."/>
            <person name="Deng H."/>
            <person name="Wang Z.W."/>
            <person name="Zhu S.L."/>
            <person name="Zhao X."/>
            <person name="Deng C."/>
            <person name="Niu S.C."/>
            <person name="Huang J."/>
            <person name="Wang M."/>
            <person name="Liu G.H."/>
            <person name="Yang H.J."/>
            <person name="Xiao X.J."/>
            <person name="Hsiao Y.Y."/>
            <person name="Wu W.L."/>
            <person name="Chen Y.Y."/>
            <person name="Mitsuda N."/>
            <person name="Ohme-Takagi M."/>
            <person name="Luo Y.B."/>
            <person name="Van de Peer Y."/>
            <person name="Liu Z.J."/>
        </authorList>
    </citation>
    <scope>NUCLEOTIDE SEQUENCE [LARGE SCALE GENOMIC DNA]</scope>
    <source>
        <tissue evidence="4">The whole plant</tissue>
    </source>
</reference>
<evidence type="ECO:0000259" key="3">
    <source>
        <dbReference type="Pfam" id="PF14432"/>
    </source>
</evidence>
<protein>
    <submittedName>
        <fullName evidence="4">Pentatricopeptide repeat-containing protein</fullName>
    </submittedName>
</protein>
<evidence type="ECO:0000256" key="2">
    <source>
        <dbReference type="PROSITE-ProRule" id="PRU00708"/>
    </source>
</evidence>
<accession>A0A2I0XI02</accession>
<dbReference type="InterPro" id="IPR046960">
    <property type="entry name" value="PPR_At4g14850-like_plant"/>
</dbReference>
<dbReference type="Gene3D" id="1.25.40.10">
    <property type="entry name" value="Tetratricopeptide repeat domain"/>
    <property type="match status" value="3"/>
</dbReference>
<keyword evidence="5" id="KW-1185">Reference proteome</keyword>
<dbReference type="GO" id="GO:0003723">
    <property type="term" value="F:RNA binding"/>
    <property type="evidence" value="ECO:0007669"/>
    <property type="project" value="InterPro"/>
</dbReference>
<feature type="domain" description="DYW" evidence="3">
    <location>
        <begin position="545"/>
        <end position="638"/>
    </location>
</feature>
<dbReference type="Pfam" id="PF20431">
    <property type="entry name" value="E_motif"/>
    <property type="match status" value="1"/>
</dbReference>
<evidence type="ECO:0000313" key="5">
    <source>
        <dbReference type="Proteomes" id="UP000233837"/>
    </source>
</evidence>
<dbReference type="Proteomes" id="UP000233837">
    <property type="component" value="Unassembled WGS sequence"/>
</dbReference>
<dbReference type="PANTHER" id="PTHR47926:SF384">
    <property type="entry name" value="DYW DOMAIN-CONTAINING PROTEIN"/>
    <property type="match status" value="1"/>
</dbReference>
<dbReference type="GO" id="GO:0009451">
    <property type="term" value="P:RNA modification"/>
    <property type="evidence" value="ECO:0007669"/>
    <property type="project" value="InterPro"/>
</dbReference>
<dbReference type="GO" id="GO:0008270">
    <property type="term" value="F:zinc ion binding"/>
    <property type="evidence" value="ECO:0007669"/>
    <property type="project" value="InterPro"/>
</dbReference>
<name>A0A2I0XI02_9ASPA</name>
<evidence type="ECO:0000313" key="4">
    <source>
        <dbReference type="EMBL" id="PKU87538.1"/>
    </source>
</evidence>
<evidence type="ECO:0000256" key="1">
    <source>
        <dbReference type="ARBA" id="ARBA00022737"/>
    </source>
</evidence>
<organism evidence="4 5">
    <name type="scientific">Dendrobium catenatum</name>
    <dbReference type="NCBI Taxonomy" id="906689"/>
    <lineage>
        <taxon>Eukaryota</taxon>
        <taxon>Viridiplantae</taxon>
        <taxon>Streptophyta</taxon>
        <taxon>Embryophyta</taxon>
        <taxon>Tracheophyta</taxon>
        <taxon>Spermatophyta</taxon>
        <taxon>Magnoliopsida</taxon>
        <taxon>Liliopsida</taxon>
        <taxon>Asparagales</taxon>
        <taxon>Orchidaceae</taxon>
        <taxon>Epidendroideae</taxon>
        <taxon>Malaxideae</taxon>
        <taxon>Dendrobiinae</taxon>
        <taxon>Dendrobium</taxon>
    </lineage>
</organism>
<sequence length="638" mass="71598">MKESMSSLALEPVSIIIQPKITTAKRHPDLQSTNLSLLRLCNHLQEARQIHARMVKSSQITDPYSAGRMSEFYALSCSGTLHDAEKILVSLHQPPIFIYNIIMRGHLISETPLNSIKLYHQSLINSIDPDHFTFTFALKACTHLRDLGIGMQLHSHVVKLGFCSNAHILNKLIHLYAVAAGRMDDARKVFDASPDPDAVAWNSMLEGYAHNRDGGSLHDFFHRMKQRDVVSWNTVLAFYVETGKYEEAMAVFRSMQESNECLPNRITLISVLSAACHLGALGQGKWVHAYINRHGVELDENLSSALINMYSKCGCIEGAIHVFEAKKWKKVDNWNAMIAGFTSNGHSLKAIKLFSEMLAAGVLPNEISFACVLNACSHGGLVEEGKEYFRKMAAVYGLKPDIEHYGCMVDLFSRAGFFDDVEKMIQQMPMEPDIVMWKALVGACRIYRKFELGEKAGYRLIEAAPDDHAGYVLLSNIYAMKHDWHGVHRVRKMMLERGVRKVPGCSSIELDGVSYEFIAGNATHGNKRELYEMLEEMGSRLRLAGYEPDVTQVLLDIEEEEVKESSLSQHSEKLAIAFGLVSTNPGTVIRVVKNLRVCGDCHSAIKLLSKIYGRDIIVRDSNRFHSFSNGFCSCGDYW</sequence>